<sequence length="27" mass="3083">MRKSKLKVDVKLNVSIESNAKRKSPLI</sequence>
<evidence type="ECO:0000313" key="1">
    <source>
        <dbReference type="EMBL" id="KTF05335.1"/>
    </source>
</evidence>
<name>A0A1B6NPK5_9ZZZZ</name>
<protein>
    <submittedName>
        <fullName evidence="1">Uncharacterized protein</fullName>
    </submittedName>
</protein>
<feature type="non-terminal residue" evidence="1">
    <location>
        <position position="27"/>
    </location>
</feature>
<accession>A0A1B6NPK5</accession>
<proteinExistence type="predicted"/>
<dbReference type="AlphaFoldDB" id="A0A1B6NPK5"/>
<comment type="caution">
    <text evidence="1">The sequence shown here is derived from an EMBL/GenBank/DDBJ whole genome shotgun (WGS) entry which is preliminary data.</text>
</comment>
<gene>
    <name evidence="1" type="ORF">MGSAQ_003169</name>
</gene>
<organism evidence="1">
    <name type="scientific">marine sediment metagenome</name>
    <dbReference type="NCBI Taxonomy" id="412755"/>
    <lineage>
        <taxon>unclassified sequences</taxon>
        <taxon>metagenomes</taxon>
        <taxon>ecological metagenomes</taxon>
    </lineage>
</organism>
<dbReference type="EMBL" id="AYSL01001853">
    <property type="protein sequence ID" value="KTF05335.1"/>
    <property type="molecule type" value="Genomic_DNA"/>
</dbReference>
<reference evidence="1" key="1">
    <citation type="submission" date="2013-11" db="EMBL/GenBank/DDBJ databases">
        <title>Microbial diversity, functional groups and degradation webs in Northern and Southern Mediterranean and Red Sea marine crude oil polluted sites.</title>
        <authorList>
            <person name="Daffonchio D."/>
            <person name="Mapelli F."/>
            <person name="Ferrer M."/>
            <person name="Richter M."/>
            <person name="Cherif A."/>
            <person name="Malkawi H.I."/>
            <person name="Yakimov M.M."/>
            <person name="Abdel-Fattah Y.R."/>
            <person name="Blaghen M."/>
            <person name="Golyshin P.N."/>
            <person name="Kalogerakis N."/>
            <person name="Boon N."/>
            <person name="Magagnini M."/>
            <person name="Fava F."/>
        </authorList>
    </citation>
    <scope>NUCLEOTIDE SEQUENCE</scope>
</reference>